<dbReference type="Proteomes" id="UP000612585">
    <property type="component" value="Unassembled WGS sequence"/>
</dbReference>
<reference evidence="1" key="1">
    <citation type="submission" date="2021-01" db="EMBL/GenBank/DDBJ databases">
        <title>Whole genome shotgun sequence of Virgisporangium aurantiacum NBRC 16421.</title>
        <authorList>
            <person name="Komaki H."/>
            <person name="Tamura T."/>
        </authorList>
    </citation>
    <scope>NUCLEOTIDE SEQUENCE</scope>
    <source>
        <strain evidence="1">NBRC 16421</strain>
    </source>
</reference>
<dbReference type="GO" id="GO:0046677">
    <property type="term" value="P:response to antibiotic"/>
    <property type="evidence" value="ECO:0007669"/>
    <property type="project" value="InterPro"/>
</dbReference>
<dbReference type="PANTHER" id="PTHR35333">
    <property type="entry name" value="BETA-LACTAMASE"/>
    <property type="match status" value="1"/>
</dbReference>
<dbReference type="InterPro" id="IPR000871">
    <property type="entry name" value="Beta-lactam_class-A"/>
</dbReference>
<dbReference type="SUPFAM" id="SSF56601">
    <property type="entry name" value="beta-lactamase/transpeptidase-like"/>
    <property type="match status" value="1"/>
</dbReference>
<comment type="caution">
    <text evidence="1">The sequence shown here is derived from an EMBL/GenBank/DDBJ whole genome shotgun (WGS) entry which is preliminary data.</text>
</comment>
<proteinExistence type="predicted"/>
<dbReference type="Gene3D" id="3.40.710.10">
    <property type="entry name" value="DD-peptidase/beta-lactamase superfamily"/>
    <property type="match status" value="1"/>
</dbReference>
<evidence type="ECO:0000313" key="2">
    <source>
        <dbReference type="Proteomes" id="UP000612585"/>
    </source>
</evidence>
<organism evidence="1 2">
    <name type="scientific">Virgisporangium aurantiacum</name>
    <dbReference type="NCBI Taxonomy" id="175570"/>
    <lineage>
        <taxon>Bacteria</taxon>
        <taxon>Bacillati</taxon>
        <taxon>Actinomycetota</taxon>
        <taxon>Actinomycetes</taxon>
        <taxon>Micromonosporales</taxon>
        <taxon>Micromonosporaceae</taxon>
        <taxon>Virgisporangium</taxon>
    </lineage>
</organism>
<dbReference type="GO" id="GO:0030655">
    <property type="term" value="P:beta-lactam antibiotic catabolic process"/>
    <property type="evidence" value="ECO:0007669"/>
    <property type="project" value="InterPro"/>
</dbReference>
<gene>
    <name evidence="1" type="ORF">Vau01_092000</name>
</gene>
<dbReference type="AlphaFoldDB" id="A0A8J3ZCH9"/>
<dbReference type="PANTHER" id="PTHR35333:SF3">
    <property type="entry name" value="BETA-LACTAMASE-TYPE TRANSPEPTIDASE FOLD CONTAINING PROTEIN"/>
    <property type="match status" value="1"/>
</dbReference>
<accession>A0A8J3ZCH9</accession>
<sequence length="292" mass="30886">MRSVRRGAVLVVTAVVAVLIGAAVAVPYVLAAADDGRTYFTYPEPSVAPSEAQTASPAASPTTAGPFLTAKPVAINTPGFWSWALLDTATGAITGSANIAAPSDTASMSKAWVAADYLRRAGEKKQKPSAVIMQRLSKMIRDSDTTYTFEFHKANGNLGSIKRMISMCGLTETTGVQNSWSLTKMSARDVARLAACIADGRAAGPEWTGWLLGEMRAVRGPGKFGVIEIAPPAEQVAVKNGWLLRDDKQWHIACMAIGRGWTLSVMARHAGSLGKNHGAGICRKVAEQLRSG</sequence>
<evidence type="ECO:0000313" key="1">
    <source>
        <dbReference type="EMBL" id="GIJ61684.1"/>
    </source>
</evidence>
<dbReference type="GO" id="GO:0008800">
    <property type="term" value="F:beta-lactamase activity"/>
    <property type="evidence" value="ECO:0007669"/>
    <property type="project" value="InterPro"/>
</dbReference>
<protein>
    <recommendedName>
        <fullName evidence="3">Beta-lactamase enzyme family protein</fullName>
    </recommendedName>
</protein>
<name>A0A8J3ZCH9_9ACTN</name>
<evidence type="ECO:0008006" key="3">
    <source>
        <dbReference type="Google" id="ProtNLM"/>
    </source>
</evidence>
<dbReference type="InterPro" id="IPR012338">
    <property type="entry name" value="Beta-lactam/transpept-like"/>
</dbReference>
<dbReference type="EMBL" id="BOPG01000069">
    <property type="protein sequence ID" value="GIJ61684.1"/>
    <property type="molecule type" value="Genomic_DNA"/>
</dbReference>
<keyword evidence="2" id="KW-1185">Reference proteome</keyword>